<dbReference type="Proteomes" id="UP000014984">
    <property type="component" value="Chromosome"/>
</dbReference>
<dbReference type="InterPro" id="IPR023753">
    <property type="entry name" value="FAD/NAD-binding_dom"/>
</dbReference>
<evidence type="ECO:0000313" key="9">
    <source>
        <dbReference type="EMBL" id="AGR40973.1"/>
    </source>
</evidence>
<dbReference type="SUPFAM" id="SSF51905">
    <property type="entry name" value="FAD/NAD(P)-binding domain"/>
    <property type="match status" value="1"/>
</dbReference>
<dbReference type="GO" id="GO:0016491">
    <property type="term" value="F:oxidoreductase activity"/>
    <property type="evidence" value="ECO:0007669"/>
    <property type="project" value="UniProtKB-KW"/>
</dbReference>
<sequence length="444" mass="49355">MRTIIIGGSATGMGVAARLKRNLPDSEIIVFQEKKYVSLGACGLPYFVANNFTDENILIARTKDDFEKTGIKIYSNINVNTVDFENKKVFFNNQQLEYDNLVIAVGAKPIIPNIKGINGKSVFTLTTLEDGIMLKKKMEEDNKIKKIAVIGAGFIGLEMCETFRELNKEVYLIEMEKRISSKAFDEEFSDLILEKLNQKSINVLLNHQVSEILLNTNDEVNGILLKNGEKINVDAVLMAVGFKPNTEIFNNSKLAINSKGAIIVNTKGETNISSVYSAGDCTTSKNYLTDEDIYSPLATVASKFARVIADNISGRNENFVGSIQSAMIRIFDLEVARTGLSENDAKERNINFKSVLIKDKDHTAYTTNQKDLYLKIIMNNDSKEIIGAQMAGSNNSILRINALSALIWQKAKLDSVLEQIDFAYAPPFSKTTDIVHIAMSKLKK</sequence>
<keyword evidence="3" id="KW-0285">Flavoprotein</keyword>
<dbReference type="PRINTS" id="PR00368">
    <property type="entry name" value="FADPNR"/>
</dbReference>
<dbReference type="PRINTS" id="PR00411">
    <property type="entry name" value="PNDRDTASEI"/>
</dbReference>
<dbReference type="NCBIfam" id="NF007123">
    <property type="entry name" value="PRK09564.1"/>
    <property type="match status" value="1"/>
</dbReference>
<feature type="domain" description="FAD/NAD(P)-binding" evidence="8">
    <location>
        <begin position="2"/>
        <end position="285"/>
    </location>
</feature>
<feature type="domain" description="Pyridine nucleotide-disulphide oxidoreductase dimerisation" evidence="7">
    <location>
        <begin position="330"/>
        <end position="430"/>
    </location>
</feature>
<accession>S5MB23</accession>
<keyword evidence="5" id="KW-0560">Oxidoreductase</keyword>
<organism evidence="9 10">
    <name type="scientific">Spiroplasma taiwanense CT-1</name>
    <dbReference type="NCBI Taxonomy" id="1276220"/>
    <lineage>
        <taxon>Bacteria</taxon>
        <taxon>Bacillati</taxon>
        <taxon>Mycoplasmatota</taxon>
        <taxon>Mollicutes</taxon>
        <taxon>Entomoplasmatales</taxon>
        <taxon>Spiroplasmataceae</taxon>
        <taxon>Spiroplasma</taxon>
    </lineage>
</organism>
<evidence type="ECO:0000256" key="2">
    <source>
        <dbReference type="ARBA" id="ARBA00009130"/>
    </source>
</evidence>
<dbReference type="STRING" id="1276220.STAIW_v1c03130"/>
<dbReference type="PANTHER" id="PTHR43429:SF1">
    <property type="entry name" value="NAD(P)H SULFUR OXIDOREDUCTASE (COA-DEPENDENT)"/>
    <property type="match status" value="1"/>
</dbReference>
<keyword evidence="6" id="KW-0676">Redox-active center</keyword>
<dbReference type="PATRIC" id="fig|1276220.3.peg.316"/>
<evidence type="ECO:0000256" key="4">
    <source>
        <dbReference type="ARBA" id="ARBA00022827"/>
    </source>
</evidence>
<dbReference type="RefSeq" id="WP_020834112.1">
    <property type="nucleotide sequence ID" value="NC_021846.1"/>
</dbReference>
<dbReference type="Pfam" id="PF07992">
    <property type="entry name" value="Pyr_redox_2"/>
    <property type="match status" value="1"/>
</dbReference>
<evidence type="ECO:0000256" key="3">
    <source>
        <dbReference type="ARBA" id="ARBA00022630"/>
    </source>
</evidence>
<evidence type="ECO:0000259" key="8">
    <source>
        <dbReference type="Pfam" id="PF07992"/>
    </source>
</evidence>
<dbReference type="AlphaFoldDB" id="S5MB23"/>
<evidence type="ECO:0000259" key="7">
    <source>
        <dbReference type="Pfam" id="PF02852"/>
    </source>
</evidence>
<dbReference type="InterPro" id="IPR016156">
    <property type="entry name" value="FAD/NAD-linked_Rdtase_dimer_sf"/>
</dbReference>
<dbReference type="KEGG" id="stai:STAIW_v1c03130"/>
<dbReference type="PANTHER" id="PTHR43429">
    <property type="entry name" value="PYRIDINE NUCLEOTIDE-DISULFIDE OXIDOREDUCTASE DOMAIN-CONTAINING"/>
    <property type="match status" value="1"/>
</dbReference>
<keyword evidence="4" id="KW-0274">FAD</keyword>
<comment type="cofactor">
    <cofactor evidence="1">
        <name>FAD</name>
        <dbReference type="ChEBI" id="CHEBI:57692"/>
    </cofactor>
</comment>
<evidence type="ECO:0000256" key="6">
    <source>
        <dbReference type="ARBA" id="ARBA00023284"/>
    </source>
</evidence>
<dbReference type="HOGENOM" id="CLU_003291_1_3_14"/>
<dbReference type="Gene3D" id="3.50.50.60">
    <property type="entry name" value="FAD/NAD(P)-binding domain"/>
    <property type="match status" value="2"/>
</dbReference>
<dbReference type="eggNOG" id="COG0446">
    <property type="taxonomic scope" value="Bacteria"/>
</dbReference>
<comment type="similarity">
    <text evidence="2">Belongs to the class-III pyridine nucleotide-disulfide oxidoreductase family.</text>
</comment>
<keyword evidence="10" id="KW-1185">Reference proteome</keyword>
<dbReference type="Pfam" id="PF02852">
    <property type="entry name" value="Pyr_redox_dim"/>
    <property type="match status" value="1"/>
</dbReference>
<evidence type="ECO:0000256" key="1">
    <source>
        <dbReference type="ARBA" id="ARBA00001974"/>
    </source>
</evidence>
<protein>
    <submittedName>
        <fullName evidence="9">NADH oxidase</fullName>
    </submittedName>
</protein>
<dbReference type="SUPFAM" id="SSF55424">
    <property type="entry name" value="FAD/NAD-linked reductases, dimerisation (C-terminal) domain"/>
    <property type="match status" value="1"/>
</dbReference>
<dbReference type="InterPro" id="IPR050260">
    <property type="entry name" value="FAD-bd_OxRdtase"/>
</dbReference>
<evidence type="ECO:0000256" key="5">
    <source>
        <dbReference type="ARBA" id="ARBA00023002"/>
    </source>
</evidence>
<gene>
    <name evidence="9" type="primary">nox</name>
    <name evidence="9" type="ORF">STAIW_v1c03130</name>
</gene>
<name>S5MB23_9MOLU</name>
<evidence type="ECO:0000313" key="10">
    <source>
        <dbReference type="Proteomes" id="UP000014984"/>
    </source>
</evidence>
<dbReference type="EMBL" id="CP005074">
    <property type="protein sequence ID" value="AGR40973.1"/>
    <property type="molecule type" value="Genomic_DNA"/>
</dbReference>
<proteinExistence type="inferred from homology"/>
<reference evidence="9 10" key="1">
    <citation type="journal article" date="2013" name="Genome Biol. Evol.">
        <title>Comparison of metabolic capacities and inference of gene content evolution in mosquito-associated Spiroplasma diminutum and S. taiwanense.</title>
        <authorList>
            <person name="Lo W.S."/>
            <person name="Ku C."/>
            <person name="Chen L.L."/>
            <person name="Chang T.H."/>
            <person name="Kuo C.H."/>
        </authorList>
    </citation>
    <scope>NUCLEOTIDE SEQUENCE [LARGE SCALE GENOMIC DNA]</scope>
    <source>
        <strain evidence="9">CT-1</strain>
    </source>
</reference>
<dbReference type="OrthoDB" id="9792592at2"/>
<dbReference type="InterPro" id="IPR004099">
    <property type="entry name" value="Pyr_nucl-diS_OxRdtase_dimer"/>
</dbReference>
<dbReference type="InterPro" id="IPR036188">
    <property type="entry name" value="FAD/NAD-bd_sf"/>
</dbReference>